<dbReference type="OrthoDB" id="10561350at2759"/>
<feature type="compositionally biased region" description="Low complexity" evidence="2">
    <location>
        <begin position="15"/>
        <end position="27"/>
    </location>
</feature>
<protein>
    <submittedName>
        <fullName evidence="3">Uncharacterized protein</fullName>
    </submittedName>
</protein>
<gene>
    <name evidence="3" type="ORF">TrLO_g1926</name>
</gene>
<evidence type="ECO:0000256" key="2">
    <source>
        <dbReference type="SAM" id="MobiDB-lite"/>
    </source>
</evidence>
<feature type="compositionally biased region" description="Basic residues" evidence="2">
    <location>
        <begin position="29"/>
        <end position="40"/>
    </location>
</feature>
<dbReference type="AlphaFoldDB" id="A0A9W7AJZ0"/>
<evidence type="ECO:0000256" key="1">
    <source>
        <dbReference type="SAM" id="Coils"/>
    </source>
</evidence>
<feature type="region of interest" description="Disordered" evidence="2">
    <location>
        <begin position="12"/>
        <end position="164"/>
    </location>
</feature>
<proteinExistence type="predicted"/>
<comment type="caution">
    <text evidence="3">The sequence shown here is derived from an EMBL/GenBank/DDBJ whole genome shotgun (WGS) entry which is preliminary data.</text>
</comment>
<reference evidence="4" key="1">
    <citation type="journal article" date="2023" name="Commun. Biol.">
        <title>Genome analysis of Parmales, the sister group of diatoms, reveals the evolutionary specialization of diatoms from phago-mixotrophs to photoautotrophs.</title>
        <authorList>
            <person name="Ban H."/>
            <person name="Sato S."/>
            <person name="Yoshikawa S."/>
            <person name="Yamada K."/>
            <person name="Nakamura Y."/>
            <person name="Ichinomiya M."/>
            <person name="Sato N."/>
            <person name="Blanc-Mathieu R."/>
            <person name="Endo H."/>
            <person name="Kuwata A."/>
            <person name="Ogata H."/>
        </authorList>
    </citation>
    <scope>NUCLEOTIDE SEQUENCE [LARGE SCALE GENOMIC DNA]</scope>
    <source>
        <strain evidence="4">NIES 3700</strain>
    </source>
</reference>
<keyword evidence="1" id="KW-0175">Coiled coil</keyword>
<feature type="compositionally biased region" description="Basic residues" evidence="2">
    <location>
        <begin position="130"/>
        <end position="139"/>
    </location>
</feature>
<feature type="compositionally biased region" description="Low complexity" evidence="2">
    <location>
        <begin position="41"/>
        <end position="59"/>
    </location>
</feature>
<dbReference type="EMBL" id="BRXW01000637">
    <property type="protein sequence ID" value="GMH71310.1"/>
    <property type="molecule type" value="Genomic_DNA"/>
</dbReference>
<evidence type="ECO:0000313" key="3">
    <source>
        <dbReference type="EMBL" id="GMH71310.1"/>
    </source>
</evidence>
<feature type="compositionally biased region" description="Low complexity" evidence="2">
    <location>
        <begin position="70"/>
        <end position="85"/>
    </location>
</feature>
<feature type="compositionally biased region" description="Basic residues" evidence="2">
    <location>
        <begin position="60"/>
        <end position="69"/>
    </location>
</feature>
<sequence>MSNTIFSSREFHNFAASPPMMPSAAIPKRLVRKKSSKKASSKATSSSTSTTYPSSTWPKLKPKKKKKPTTKPQPHHTTSNSNSSSLPFNALDLHERDWDSSPPDLPADTSLFSTGLTPSELLNSTTPPKTLKKKKKKKAPPPDPFSAFLSNNPPPPPQPSLPKYKYSDGYLKHITFHEARKEAEKPMREAKEKVKKLSVQVTDLCTRFERFRIETSVSNIFKTYNLLVLRTIVKERFNHWAANCQLDYVSRQGKIQMVPKVILSWINRLTSQGFKKWAKITRIQKVMELRSKTTNIILKMILRGLAKKLLLRAFNRMRAGAVGGGNQQQDNGDEGYRRGGYGDLAWTEVPPGDFIN</sequence>
<feature type="compositionally biased region" description="Polar residues" evidence="2">
    <location>
        <begin position="110"/>
        <end position="124"/>
    </location>
</feature>
<evidence type="ECO:0000313" key="4">
    <source>
        <dbReference type="Proteomes" id="UP001165122"/>
    </source>
</evidence>
<dbReference type="Proteomes" id="UP001165122">
    <property type="component" value="Unassembled WGS sequence"/>
</dbReference>
<accession>A0A9W7AJZ0</accession>
<name>A0A9W7AJZ0_9STRA</name>
<keyword evidence="4" id="KW-1185">Reference proteome</keyword>
<feature type="coiled-coil region" evidence="1">
    <location>
        <begin position="180"/>
        <end position="207"/>
    </location>
</feature>
<organism evidence="3 4">
    <name type="scientific">Triparma laevis f. longispina</name>
    <dbReference type="NCBI Taxonomy" id="1714387"/>
    <lineage>
        <taxon>Eukaryota</taxon>
        <taxon>Sar</taxon>
        <taxon>Stramenopiles</taxon>
        <taxon>Ochrophyta</taxon>
        <taxon>Bolidophyceae</taxon>
        <taxon>Parmales</taxon>
        <taxon>Triparmaceae</taxon>
        <taxon>Triparma</taxon>
    </lineage>
</organism>